<dbReference type="CDD" id="cd17546">
    <property type="entry name" value="REC_hyHK_CKI1_RcsC-like"/>
    <property type="match status" value="2"/>
</dbReference>
<feature type="transmembrane region" description="Helical" evidence="15">
    <location>
        <begin position="15"/>
        <end position="33"/>
    </location>
</feature>
<sequence>MSQAHPEPHSRSIRFLLYFFIPVAIALIAGAAFDIETRRQLSQTQQALAEDQEQDLQSAKLASSMGRDMTELQKMVTESLTQAEIGKIDEAEAYRIHTLVVDRVALLEKQLLMLGGAHGSELIQTKMPAAGKAFVGFREFVIRSTDLISIDPKTARAHLSRAAEQFAELNLLLSDITLAYTNQAQQTSEESRKTLASLSLQLTMVSWIGTLFMILCWLAISMKLARRIDLINRGLRRLTLGNVHGHQQQDVFQAIESIARKKTSIVGDLANAVLVFRQTQEERTATQLELKERENLYSSIVGQAPIGIATLDLDTLHFSSFNDAMLKSLGFEGDEFKLLTLYDIQAIWSQAEVNSKIDEIIQNGGAEFENQHRTKQGEVREFWISIRPLQLRSGTVLSGVWVDITKRKQAERELAQYRDELEVLVAHRTAKLEATTSTLERQSLELLQTNEELKLARDAAEEANRAKSSFLANMSHEIRTPMNAIIGLTHLIRRDAQSDQQRNQLDKVAGAAMHLLSIINDILDFSKIEAGKLTLDPTDFELERVIANVFALTSEKAEAKGLEVVARIGGLPPMLHGDGVRLGQILLNFVANAVKFTDKGSVVVHGRVVSRQDDQVVLRFEVRDTGIGLTPTQQAKLFAAFQQADISTTRTYGGTGLGLAISKRLADLMGGSVGVQSEFGKGSTFWVELPMIVNDHAVPVRTNPLPPRTRILVIDDMEEARALLVDMLTAMGARADSVPDGVMALDYVVKADADGDPYQMIFTDWQMPGLTGTQTWQRIRLQALNLLPVCVLVSGSSGCPSDEALQGGFAAFIPKPVMPALLHEVIEKHWGQAQVVSNSHSKHQQRHRFKPGTRILLVEDNELNQEVASELLRDLQFEVDIAGNGAIAIDKVRETSYALVLMDIQMPVMDGLSAARNIRTLPQGKDLPIIAMTANAFAEDRTAAIEAGMNDHLAKPVDPFLLAGILATWLPDLLENDEGTVGADAPSLTALEGGPLKQKLTSIVGLDLSRALRSVAGNSKRLCQLWHRFIDDHRDEVKQIRLHFEQAQVADAKRLVHTLKGLAATLGFSLVEREAQELEKKIVQAVNMSELEPNLQSLAKQLDHVINQLVAVLPNELTPALVDAEKLREGLVQLEQLLASDDLDASSLYAELRGAITALAPELEKQLNAAIENFSFKDALALLKQIEV</sequence>
<dbReference type="PANTHER" id="PTHR45339">
    <property type="entry name" value="HYBRID SIGNAL TRANSDUCTION HISTIDINE KINASE J"/>
    <property type="match status" value="1"/>
</dbReference>
<dbReference type="EC" id="2.7.13.3" evidence="3"/>
<dbReference type="SMART" id="SM00388">
    <property type="entry name" value="HisKA"/>
    <property type="match status" value="1"/>
</dbReference>
<keyword evidence="14" id="KW-0175">Coiled coil</keyword>
<feature type="domain" description="Response regulatory" evidence="17">
    <location>
        <begin position="854"/>
        <end position="970"/>
    </location>
</feature>
<dbReference type="Pfam" id="PF02518">
    <property type="entry name" value="HATPase_c"/>
    <property type="match status" value="1"/>
</dbReference>
<dbReference type="InterPro" id="IPR008207">
    <property type="entry name" value="Sig_transdc_His_kin_Hpt_dom"/>
</dbReference>
<dbReference type="Pfam" id="PF01627">
    <property type="entry name" value="Hpt"/>
    <property type="match status" value="1"/>
</dbReference>
<evidence type="ECO:0000259" key="16">
    <source>
        <dbReference type="PROSITE" id="PS50109"/>
    </source>
</evidence>
<dbReference type="SUPFAM" id="SSF52172">
    <property type="entry name" value="CheY-like"/>
    <property type="match status" value="2"/>
</dbReference>
<evidence type="ECO:0000259" key="19">
    <source>
        <dbReference type="PROSITE" id="PS50894"/>
    </source>
</evidence>
<dbReference type="InterPro" id="IPR011006">
    <property type="entry name" value="CheY-like_superfamily"/>
</dbReference>
<name>A0ABY9RIC5_9BURK</name>
<dbReference type="InterPro" id="IPR000014">
    <property type="entry name" value="PAS"/>
</dbReference>
<dbReference type="EMBL" id="CP133720">
    <property type="protein sequence ID" value="WMW80701.1"/>
    <property type="molecule type" value="Genomic_DNA"/>
</dbReference>
<dbReference type="PROSITE" id="PS50894">
    <property type="entry name" value="HPT"/>
    <property type="match status" value="1"/>
</dbReference>
<dbReference type="RefSeq" id="WP_309482192.1">
    <property type="nucleotide sequence ID" value="NZ_CP133720.1"/>
</dbReference>
<evidence type="ECO:0000313" key="21">
    <source>
        <dbReference type="Proteomes" id="UP001181355"/>
    </source>
</evidence>
<evidence type="ECO:0000256" key="13">
    <source>
        <dbReference type="PROSITE-ProRule" id="PRU00169"/>
    </source>
</evidence>
<keyword evidence="10" id="KW-0902">Two-component regulatory system</keyword>
<dbReference type="InterPro" id="IPR001789">
    <property type="entry name" value="Sig_transdc_resp-reg_receiver"/>
</dbReference>
<evidence type="ECO:0000256" key="12">
    <source>
        <dbReference type="PROSITE-ProRule" id="PRU00110"/>
    </source>
</evidence>
<dbReference type="Gene3D" id="3.30.565.10">
    <property type="entry name" value="Histidine kinase-like ATPase, C-terminal domain"/>
    <property type="match status" value="1"/>
</dbReference>
<keyword evidence="9 15" id="KW-1133">Transmembrane helix</keyword>
<evidence type="ECO:0000256" key="15">
    <source>
        <dbReference type="SAM" id="Phobius"/>
    </source>
</evidence>
<evidence type="ECO:0000259" key="17">
    <source>
        <dbReference type="PROSITE" id="PS50110"/>
    </source>
</evidence>
<dbReference type="NCBIfam" id="TIGR00229">
    <property type="entry name" value="sensory_box"/>
    <property type="match status" value="1"/>
</dbReference>
<evidence type="ECO:0000259" key="18">
    <source>
        <dbReference type="PROSITE" id="PS50113"/>
    </source>
</evidence>
<dbReference type="Gene3D" id="3.40.50.2300">
    <property type="match status" value="2"/>
</dbReference>
<evidence type="ECO:0000256" key="6">
    <source>
        <dbReference type="ARBA" id="ARBA00022692"/>
    </source>
</evidence>
<dbReference type="PROSITE" id="PS50109">
    <property type="entry name" value="HIS_KIN"/>
    <property type="match status" value="1"/>
</dbReference>
<keyword evidence="5 13" id="KW-0597">Phosphoprotein</keyword>
<dbReference type="Gene3D" id="1.20.120.160">
    <property type="entry name" value="HPT domain"/>
    <property type="match status" value="1"/>
</dbReference>
<feature type="modified residue" description="Phosphohistidine" evidence="12">
    <location>
        <position position="1057"/>
    </location>
</feature>
<dbReference type="SMART" id="SM00387">
    <property type="entry name" value="HATPase_c"/>
    <property type="match status" value="1"/>
</dbReference>
<dbReference type="InterPro" id="IPR036641">
    <property type="entry name" value="HPT_dom_sf"/>
</dbReference>
<dbReference type="InterPro" id="IPR000700">
    <property type="entry name" value="PAS-assoc_C"/>
</dbReference>
<evidence type="ECO:0000256" key="14">
    <source>
        <dbReference type="SAM" id="Coils"/>
    </source>
</evidence>
<dbReference type="InterPro" id="IPR036097">
    <property type="entry name" value="HisK_dim/P_sf"/>
</dbReference>
<keyword evidence="4" id="KW-1003">Cell membrane</keyword>
<dbReference type="InterPro" id="IPR035965">
    <property type="entry name" value="PAS-like_dom_sf"/>
</dbReference>
<dbReference type="Gene3D" id="3.30.450.20">
    <property type="entry name" value="PAS domain"/>
    <property type="match status" value="1"/>
</dbReference>
<evidence type="ECO:0000256" key="2">
    <source>
        <dbReference type="ARBA" id="ARBA00004651"/>
    </source>
</evidence>
<dbReference type="PROSITE" id="PS50113">
    <property type="entry name" value="PAC"/>
    <property type="match status" value="1"/>
</dbReference>
<dbReference type="CDD" id="cd00082">
    <property type="entry name" value="HisKA"/>
    <property type="match status" value="1"/>
</dbReference>
<evidence type="ECO:0000256" key="4">
    <source>
        <dbReference type="ARBA" id="ARBA00022475"/>
    </source>
</evidence>
<dbReference type="Pfam" id="PF00072">
    <property type="entry name" value="Response_reg"/>
    <property type="match status" value="2"/>
</dbReference>
<dbReference type="SUPFAM" id="SSF55785">
    <property type="entry name" value="PYP-like sensor domain (PAS domain)"/>
    <property type="match status" value="1"/>
</dbReference>
<feature type="domain" description="HPt" evidence="19">
    <location>
        <begin position="1018"/>
        <end position="1112"/>
    </location>
</feature>
<dbReference type="SUPFAM" id="SSF47384">
    <property type="entry name" value="Homodimeric domain of signal transducing histidine kinase"/>
    <property type="match status" value="1"/>
</dbReference>
<gene>
    <name evidence="20" type="ORF">RF679_00125</name>
</gene>
<evidence type="ECO:0000256" key="7">
    <source>
        <dbReference type="ARBA" id="ARBA00022741"/>
    </source>
</evidence>
<reference evidence="20" key="1">
    <citation type="submission" date="2023-09" db="EMBL/GenBank/DDBJ databases">
        <title>Undibacterium sp. 20NA77.5 isolated from freshwater.</title>
        <authorList>
            <person name="Le V."/>
            <person name="Ko S.-R."/>
            <person name="Ahn C.-Y."/>
            <person name="Oh H.-M."/>
        </authorList>
    </citation>
    <scope>NUCLEOTIDE SEQUENCE</scope>
    <source>
        <strain evidence="20">20NA77.5</strain>
    </source>
</reference>
<feature type="domain" description="Histidine kinase" evidence="16">
    <location>
        <begin position="473"/>
        <end position="693"/>
    </location>
</feature>
<feature type="transmembrane region" description="Helical" evidence="15">
    <location>
        <begin position="198"/>
        <end position="220"/>
    </location>
</feature>
<organism evidence="20 21">
    <name type="scientific">Undibacterium cyanobacteriorum</name>
    <dbReference type="NCBI Taxonomy" id="3073561"/>
    <lineage>
        <taxon>Bacteria</taxon>
        <taxon>Pseudomonadati</taxon>
        <taxon>Pseudomonadota</taxon>
        <taxon>Betaproteobacteria</taxon>
        <taxon>Burkholderiales</taxon>
        <taxon>Oxalobacteraceae</taxon>
        <taxon>Undibacterium</taxon>
    </lineage>
</organism>
<evidence type="ECO:0000256" key="9">
    <source>
        <dbReference type="ARBA" id="ARBA00022989"/>
    </source>
</evidence>
<evidence type="ECO:0000256" key="3">
    <source>
        <dbReference type="ARBA" id="ARBA00012438"/>
    </source>
</evidence>
<keyword evidence="11 15" id="KW-0472">Membrane</keyword>
<dbReference type="InterPro" id="IPR003594">
    <property type="entry name" value="HATPase_dom"/>
</dbReference>
<accession>A0ABY9RIC5</accession>
<keyword evidence="8" id="KW-0067">ATP-binding</keyword>
<dbReference type="SUPFAM" id="SSF55874">
    <property type="entry name" value="ATPase domain of HSP90 chaperone/DNA topoisomerase II/histidine kinase"/>
    <property type="match status" value="1"/>
</dbReference>
<evidence type="ECO:0000313" key="20">
    <source>
        <dbReference type="EMBL" id="WMW80701.1"/>
    </source>
</evidence>
<dbReference type="Pfam" id="PF00512">
    <property type="entry name" value="HisKA"/>
    <property type="match status" value="1"/>
</dbReference>
<dbReference type="PROSITE" id="PS50110">
    <property type="entry name" value="RESPONSE_REGULATORY"/>
    <property type="match status" value="2"/>
</dbReference>
<dbReference type="Pfam" id="PF13426">
    <property type="entry name" value="PAS_9"/>
    <property type="match status" value="1"/>
</dbReference>
<dbReference type="Proteomes" id="UP001181355">
    <property type="component" value="Chromosome"/>
</dbReference>
<evidence type="ECO:0000256" key="8">
    <source>
        <dbReference type="ARBA" id="ARBA00022840"/>
    </source>
</evidence>
<evidence type="ECO:0000256" key="10">
    <source>
        <dbReference type="ARBA" id="ARBA00023012"/>
    </source>
</evidence>
<comment type="subcellular location">
    <subcellularLocation>
        <location evidence="2">Cell membrane</location>
        <topology evidence="2">Multi-pass membrane protein</topology>
    </subcellularLocation>
</comment>
<feature type="coiled-coil region" evidence="14">
    <location>
        <begin position="407"/>
        <end position="466"/>
    </location>
</feature>
<dbReference type="InterPro" id="IPR005467">
    <property type="entry name" value="His_kinase_dom"/>
</dbReference>
<feature type="modified residue" description="4-aspartylphosphate" evidence="13">
    <location>
        <position position="903"/>
    </location>
</feature>
<dbReference type="InterPro" id="IPR003661">
    <property type="entry name" value="HisK_dim/P_dom"/>
</dbReference>
<feature type="domain" description="Response regulatory" evidence="17">
    <location>
        <begin position="710"/>
        <end position="830"/>
    </location>
</feature>
<dbReference type="PRINTS" id="PR00344">
    <property type="entry name" value="BCTRLSENSOR"/>
</dbReference>
<dbReference type="SUPFAM" id="SSF47226">
    <property type="entry name" value="Histidine-containing phosphotransfer domain, HPT domain"/>
    <property type="match status" value="1"/>
</dbReference>
<dbReference type="SMART" id="SM00073">
    <property type="entry name" value="HPT"/>
    <property type="match status" value="1"/>
</dbReference>
<dbReference type="InterPro" id="IPR004358">
    <property type="entry name" value="Sig_transdc_His_kin-like_C"/>
</dbReference>
<evidence type="ECO:0000256" key="5">
    <source>
        <dbReference type="ARBA" id="ARBA00022553"/>
    </source>
</evidence>
<evidence type="ECO:0000256" key="11">
    <source>
        <dbReference type="ARBA" id="ARBA00023136"/>
    </source>
</evidence>
<dbReference type="InterPro" id="IPR036890">
    <property type="entry name" value="HATPase_C_sf"/>
</dbReference>
<protein>
    <recommendedName>
        <fullName evidence="3">histidine kinase</fullName>
        <ecNumber evidence="3">2.7.13.3</ecNumber>
    </recommendedName>
</protein>
<feature type="domain" description="PAC" evidence="18">
    <location>
        <begin position="366"/>
        <end position="416"/>
    </location>
</feature>
<proteinExistence type="predicted"/>
<dbReference type="Gene3D" id="1.10.287.130">
    <property type="match status" value="1"/>
</dbReference>
<comment type="catalytic activity">
    <reaction evidence="1">
        <text>ATP + protein L-histidine = ADP + protein N-phospho-L-histidine.</text>
        <dbReference type="EC" id="2.7.13.3"/>
    </reaction>
</comment>
<dbReference type="PANTHER" id="PTHR45339:SF1">
    <property type="entry name" value="HYBRID SIGNAL TRANSDUCTION HISTIDINE KINASE J"/>
    <property type="match status" value="1"/>
</dbReference>
<evidence type="ECO:0000256" key="1">
    <source>
        <dbReference type="ARBA" id="ARBA00000085"/>
    </source>
</evidence>
<dbReference type="SMART" id="SM00448">
    <property type="entry name" value="REC"/>
    <property type="match status" value="2"/>
</dbReference>
<dbReference type="CDD" id="cd16922">
    <property type="entry name" value="HATPase_EvgS-ArcB-TorS-like"/>
    <property type="match status" value="1"/>
</dbReference>
<feature type="modified residue" description="4-aspartylphosphate" evidence="13">
    <location>
        <position position="764"/>
    </location>
</feature>
<keyword evidence="6 15" id="KW-0812">Transmembrane</keyword>
<dbReference type="CDD" id="cd00088">
    <property type="entry name" value="HPT"/>
    <property type="match status" value="1"/>
</dbReference>
<keyword evidence="7" id="KW-0547">Nucleotide-binding</keyword>
<keyword evidence="21" id="KW-1185">Reference proteome</keyword>